<dbReference type="GO" id="GO:0005886">
    <property type="term" value="C:plasma membrane"/>
    <property type="evidence" value="ECO:0007669"/>
    <property type="project" value="UniProtKB-SubCell"/>
</dbReference>
<dbReference type="Pfam" id="PF02706">
    <property type="entry name" value="Wzz"/>
    <property type="match status" value="1"/>
</dbReference>
<keyword evidence="6" id="KW-0997">Cell inner membrane</keyword>
<dbReference type="SUPFAM" id="SSF52540">
    <property type="entry name" value="P-loop containing nucleoside triphosphate hydrolases"/>
    <property type="match status" value="1"/>
</dbReference>
<feature type="domain" description="Polysaccharide chain length determinant N-terminal" evidence="18">
    <location>
        <begin position="30"/>
        <end position="121"/>
    </location>
</feature>
<proteinExistence type="inferred from homology"/>
<evidence type="ECO:0000256" key="5">
    <source>
        <dbReference type="ARBA" id="ARBA00022475"/>
    </source>
</evidence>
<dbReference type="OrthoDB" id="230260at2"/>
<feature type="coiled-coil region" evidence="16">
    <location>
        <begin position="267"/>
        <end position="301"/>
    </location>
</feature>
<evidence type="ECO:0000256" key="10">
    <source>
        <dbReference type="ARBA" id="ARBA00022777"/>
    </source>
</evidence>
<gene>
    <name evidence="21" type="primary">etk_1</name>
    <name evidence="20" type="ORF">CLV79_11215</name>
    <name evidence="21" type="ORF">LOS8367_03212</name>
</gene>
<evidence type="ECO:0000313" key="20">
    <source>
        <dbReference type="EMBL" id="PSK82499.1"/>
    </source>
</evidence>
<dbReference type="AlphaFoldDB" id="A0A1X6ZYV8"/>
<evidence type="ECO:0000256" key="3">
    <source>
        <dbReference type="ARBA" id="ARBA00008883"/>
    </source>
</evidence>
<evidence type="ECO:0000259" key="18">
    <source>
        <dbReference type="Pfam" id="PF02706"/>
    </source>
</evidence>
<dbReference type="Gene3D" id="3.40.50.300">
    <property type="entry name" value="P-loop containing nucleotide triphosphate hydrolases"/>
    <property type="match status" value="1"/>
</dbReference>
<evidence type="ECO:0000256" key="7">
    <source>
        <dbReference type="ARBA" id="ARBA00022679"/>
    </source>
</evidence>
<comment type="subcellular location">
    <subcellularLocation>
        <location evidence="1">Cell inner membrane</location>
        <topology evidence="1">Multi-pass membrane protein</topology>
    </subcellularLocation>
</comment>
<evidence type="ECO:0000256" key="14">
    <source>
        <dbReference type="ARBA" id="ARBA00023137"/>
    </source>
</evidence>
<dbReference type="Proteomes" id="UP000240624">
    <property type="component" value="Unassembled WGS sequence"/>
</dbReference>
<dbReference type="InterPro" id="IPR025669">
    <property type="entry name" value="AAA_dom"/>
</dbReference>
<evidence type="ECO:0000259" key="19">
    <source>
        <dbReference type="Pfam" id="PF13614"/>
    </source>
</evidence>
<keyword evidence="9" id="KW-0547">Nucleotide-binding</keyword>
<evidence type="ECO:0000313" key="23">
    <source>
        <dbReference type="Proteomes" id="UP000240624"/>
    </source>
</evidence>
<evidence type="ECO:0000256" key="4">
    <source>
        <dbReference type="ARBA" id="ARBA00011903"/>
    </source>
</evidence>
<dbReference type="GO" id="GO:0004713">
    <property type="term" value="F:protein tyrosine kinase activity"/>
    <property type="evidence" value="ECO:0007669"/>
    <property type="project" value="TreeGrafter"/>
</dbReference>
<evidence type="ECO:0000313" key="21">
    <source>
        <dbReference type="EMBL" id="SLN65368.1"/>
    </source>
</evidence>
<dbReference type="InterPro" id="IPR027417">
    <property type="entry name" value="P-loop_NTPase"/>
</dbReference>
<keyword evidence="16" id="KW-0175">Coiled coil</keyword>
<evidence type="ECO:0000313" key="22">
    <source>
        <dbReference type="Proteomes" id="UP000193495"/>
    </source>
</evidence>
<keyword evidence="14" id="KW-0829">Tyrosine-protein kinase</keyword>
<evidence type="ECO:0000256" key="16">
    <source>
        <dbReference type="SAM" id="Coils"/>
    </source>
</evidence>
<keyword evidence="8 17" id="KW-0812">Transmembrane</keyword>
<dbReference type="CDD" id="cd05387">
    <property type="entry name" value="BY-kinase"/>
    <property type="match status" value="1"/>
</dbReference>
<reference evidence="20 23" key="2">
    <citation type="submission" date="2018-03" db="EMBL/GenBank/DDBJ databases">
        <title>Genomic Encyclopedia of Archaeal and Bacterial Type Strains, Phase II (KMG-II): from individual species to whole genera.</title>
        <authorList>
            <person name="Goeker M."/>
        </authorList>
    </citation>
    <scope>NUCLEOTIDE SEQUENCE [LARGE SCALE GENOMIC DNA]</scope>
    <source>
        <strain evidence="20 23">DSM 29956</strain>
    </source>
</reference>
<comment type="similarity">
    <text evidence="2">Belongs to the CpsD/CapB family.</text>
</comment>
<dbReference type="Proteomes" id="UP000193495">
    <property type="component" value="Unassembled WGS sequence"/>
</dbReference>
<evidence type="ECO:0000256" key="15">
    <source>
        <dbReference type="ARBA" id="ARBA00051245"/>
    </source>
</evidence>
<dbReference type="InterPro" id="IPR050445">
    <property type="entry name" value="Bact_polysacc_biosynth/exp"/>
</dbReference>
<feature type="transmembrane region" description="Helical" evidence="17">
    <location>
        <begin position="45"/>
        <end position="63"/>
    </location>
</feature>
<keyword evidence="23" id="KW-1185">Reference proteome</keyword>
<evidence type="ECO:0000256" key="11">
    <source>
        <dbReference type="ARBA" id="ARBA00022840"/>
    </source>
</evidence>
<evidence type="ECO:0000256" key="1">
    <source>
        <dbReference type="ARBA" id="ARBA00004429"/>
    </source>
</evidence>
<feature type="domain" description="AAA" evidence="19">
    <location>
        <begin position="570"/>
        <end position="689"/>
    </location>
</feature>
<evidence type="ECO:0000256" key="9">
    <source>
        <dbReference type="ARBA" id="ARBA00022741"/>
    </source>
</evidence>
<comment type="similarity">
    <text evidence="3">Belongs to the etk/wzc family.</text>
</comment>
<evidence type="ECO:0000256" key="8">
    <source>
        <dbReference type="ARBA" id="ARBA00022692"/>
    </source>
</evidence>
<dbReference type="EMBL" id="PYGB01000012">
    <property type="protein sequence ID" value="PSK82499.1"/>
    <property type="molecule type" value="Genomic_DNA"/>
</dbReference>
<organism evidence="21 22">
    <name type="scientific">Limimaricola soesokkakensis</name>
    <dbReference type="NCBI Taxonomy" id="1343159"/>
    <lineage>
        <taxon>Bacteria</taxon>
        <taxon>Pseudomonadati</taxon>
        <taxon>Pseudomonadota</taxon>
        <taxon>Alphaproteobacteria</taxon>
        <taxon>Rhodobacterales</taxon>
        <taxon>Paracoccaceae</taxon>
        <taxon>Limimaricola</taxon>
    </lineage>
</organism>
<keyword evidence="13 17" id="KW-0472">Membrane</keyword>
<dbReference type="Pfam" id="PF13614">
    <property type="entry name" value="AAA_31"/>
    <property type="match status" value="1"/>
</dbReference>
<comment type="catalytic activity">
    <reaction evidence="15">
        <text>L-tyrosyl-[protein] + ATP = O-phospho-L-tyrosyl-[protein] + ADP + H(+)</text>
        <dbReference type="Rhea" id="RHEA:10596"/>
        <dbReference type="Rhea" id="RHEA-COMP:10136"/>
        <dbReference type="Rhea" id="RHEA-COMP:20101"/>
        <dbReference type="ChEBI" id="CHEBI:15378"/>
        <dbReference type="ChEBI" id="CHEBI:30616"/>
        <dbReference type="ChEBI" id="CHEBI:46858"/>
        <dbReference type="ChEBI" id="CHEBI:61978"/>
        <dbReference type="ChEBI" id="CHEBI:456216"/>
        <dbReference type="EC" id="2.7.10.2"/>
    </reaction>
</comment>
<keyword evidence="7 21" id="KW-0808">Transferase</keyword>
<dbReference type="InterPro" id="IPR005702">
    <property type="entry name" value="Wzc-like_C"/>
</dbReference>
<accession>A0A1X6ZYV8</accession>
<dbReference type="PANTHER" id="PTHR32309:SF13">
    <property type="entry name" value="FERRIC ENTEROBACTIN TRANSPORT PROTEIN FEPE"/>
    <property type="match status" value="1"/>
</dbReference>
<sequence length="745" mass="81149">MATDNSAFNHGTFLSSARRQEDAVHTHEESVDLRELIGALWRRKWFVLFWTLAAAALFFAMTITKPVRYTAQATVMLDPRQQQVVSAREEVVSDLQLNTAILESEVASLRSSALLERVVEQIGVARFAGIDPANAEPGPVARIIGGAKQAVRGLVAPATPAAQGDDAPLISEERRRLSRIVTALQSGMFINRVGDSYVIQIALQTGDPELSALVVNGLAETYIAEQLLDRQRVAENATQWLSQQVERRRGEVVAAEAAAETYKRELLDTAGASVEVVQQQLAELNQQLAMARSERANQEARLQQIDTLIAERGPTIAAETQSSDYLVSLRQQRDEMLREDARLSATLGENHPDRRDIASDIGRIEAAIAAEVANIAQSYRNEIEVLLGREASLGRDVEALEQRLSDMSTSSLQLRQLEREAEAARTGFEDLLTRLGEIRAQAEIQRAEAKLLNPALIPTGPSAPRPVLMTAFGGTLGLTFSLISALLMELMSAGFRRAVELERATGLKVLSMLPADRIRQPRHVLAHLDKGSYSFLGERVRQLRTVIATRIAATAGPRSVMLLSSVPDEGKTTTALALAQSYARSGVSTVLIDLDTRRPVLHDEVGAVSQASLSDHLMGEASLDAAIARSDSLRFDISGVGEHDTLLSDGIEASCIGELIEALKQRYDMVIVDAPPVLAMSDSLSIALAVDHVVYLVRWKRTPRRVVAQGLVMLKNIGVAPLGTVLTMVDTAQDLDGYSSSYAYH</sequence>
<dbReference type="EC" id="2.7.10.2" evidence="4"/>
<evidence type="ECO:0000256" key="6">
    <source>
        <dbReference type="ARBA" id="ARBA00022519"/>
    </source>
</evidence>
<evidence type="ECO:0000256" key="13">
    <source>
        <dbReference type="ARBA" id="ARBA00023136"/>
    </source>
</evidence>
<protein>
    <recommendedName>
        <fullName evidence="4">non-specific protein-tyrosine kinase</fullName>
        <ecNumber evidence="4">2.7.10.2</ecNumber>
    </recommendedName>
</protein>
<dbReference type="PANTHER" id="PTHR32309">
    <property type="entry name" value="TYROSINE-PROTEIN KINASE"/>
    <property type="match status" value="1"/>
</dbReference>
<dbReference type="InterPro" id="IPR003856">
    <property type="entry name" value="LPS_length_determ_N"/>
</dbReference>
<reference evidence="21 22" key="1">
    <citation type="submission" date="2017-03" db="EMBL/GenBank/DDBJ databases">
        <authorList>
            <person name="Afonso C.L."/>
            <person name="Miller P.J."/>
            <person name="Scott M.A."/>
            <person name="Spackman E."/>
            <person name="Goraichik I."/>
            <person name="Dimitrov K.M."/>
            <person name="Suarez D.L."/>
            <person name="Swayne D.E."/>
        </authorList>
    </citation>
    <scope>NUCLEOTIDE SEQUENCE [LARGE SCALE GENOMIC DNA]</scope>
    <source>
        <strain evidence="21 22">CECT 8367</strain>
    </source>
</reference>
<evidence type="ECO:0000256" key="17">
    <source>
        <dbReference type="SAM" id="Phobius"/>
    </source>
</evidence>
<keyword evidence="11" id="KW-0067">ATP-binding</keyword>
<evidence type="ECO:0000256" key="2">
    <source>
        <dbReference type="ARBA" id="ARBA00007316"/>
    </source>
</evidence>
<keyword evidence="5" id="KW-1003">Cell membrane</keyword>
<name>A0A1X6ZYV8_9RHOB</name>
<keyword evidence="12 17" id="KW-1133">Transmembrane helix</keyword>
<evidence type="ECO:0000256" key="12">
    <source>
        <dbReference type="ARBA" id="ARBA00022989"/>
    </source>
</evidence>
<dbReference type="RefSeq" id="WP_085897526.1">
    <property type="nucleotide sequence ID" value="NZ_FWFY01000012.1"/>
</dbReference>
<dbReference type="EMBL" id="FWFY01000012">
    <property type="protein sequence ID" value="SLN65368.1"/>
    <property type="molecule type" value="Genomic_DNA"/>
</dbReference>
<keyword evidence="10 21" id="KW-0418">Kinase</keyword>